<dbReference type="InterPro" id="IPR001753">
    <property type="entry name" value="Enoyl-CoA_hydra/iso"/>
</dbReference>
<dbReference type="Gene3D" id="3.20.20.70">
    <property type="entry name" value="Aldolase class I"/>
    <property type="match status" value="1"/>
</dbReference>
<evidence type="ECO:0000313" key="10">
    <source>
        <dbReference type="Proteomes" id="UP001408356"/>
    </source>
</evidence>
<dbReference type="NCBIfam" id="NF004283">
    <property type="entry name" value="PRK05692.1"/>
    <property type="match status" value="1"/>
</dbReference>
<comment type="catalytic activity">
    <reaction evidence="6">
        <text>(3S)-3-hydroxy-3-methylglutaryl-CoA = acetoacetate + acetyl-CoA</text>
        <dbReference type="Rhea" id="RHEA:24404"/>
        <dbReference type="ChEBI" id="CHEBI:13705"/>
        <dbReference type="ChEBI" id="CHEBI:43074"/>
        <dbReference type="ChEBI" id="CHEBI:57288"/>
        <dbReference type="EC" id="4.1.3.4"/>
    </reaction>
</comment>
<dbReference type="SUPFAM" id="SSF52096">
    <property type="entry name" value="ClpP/crotonase"/>
    <property type="match status" value="1"/>
</dbReference>
<dbReference type="InterPro" id="IPR043594">
    <property type="entry name" value="HMGL"/>
</dbReference>
<comment type="caution">
    <text evidence="9">The sequence shown here is derived from an EMBL/GenBank/DDBJ whole genome shotgun (WGS) entry which is preliminary data.</text>
</comment>
<dbReference type="EMBL" id="JARVKF010000353">
    <property type="protein sequence ID" value="KAK9418768.1"/>
    <property type="molecule type" value="Genomic_DNA"/>
</dbReference>
<evidence type="ECO:0000256" key="3">
    <source>
        <dbReference type="ARBA" id="ARBA00012910"/>
    </source>
</evidence>
<dbReference type="SUPFAM" id="SSF51569">
    <property type="entry name" value="Aldolase"/>
    <property type="match status" value="1"/>
</dbReference>
<organism evidence="9 10">
    <name type="scientific">Seiridium unicorne</name>
    <dbReference type="NCBI Taxonomy" id="138068"/>
    <lineage>
        <taxon>Eukaryota</taxon>
        <taxon>Fungi</taxon>
        <taxon>Dikarya</taxon>
        <taxon>Ascomycota</taxon>
        <taxon>Pezizomycotina</taxon>
        <taxon>Sordariomycetes</taxon>
        <taxon>Xylariomycetidae</taxon>
        <taxon>Amphisphaeriales</taxon>
        <taxon>Sporocadaceae</taxon>
        <taxon>Seiridium</taxon>
    </lineage>
</organism>
<evidence type="ECO:0000256" key="7">
    <source>
        <dbReference type="SAM" id="MobiDB-lite"/>
    </source>
</evidence>
<evidence type="ECO:0000256" key="4">
    <source>
        <dbReference type="ARBA" id="ARBA00022723"/>
    </source>
</evidence>
<keyword evidence="5 9" id="KW-0456">Lyase</keyword>
<comment type="pathway">
    <text evidence="1">Metabolic intermediate metabolism; (S)-3-hydroxy-3-methylglutaryl-CoA degradation; acetoacetate from (S)-3-hydroxy-3-methylglutaryl-CoA: step 1/1.</text>
</comment>
<proteinExistence type="inferred from homology"/>
<dbReference type="PANTHER" id="PTHR42738:SF17">
    <property type="entry name" value="HYDROXYMETHYLGLUTARYL-COA LYASE"/>
    <property type="match status" value="1"/>
</dbReference>
<evidence type="ECO:0000259" key="8">
    <source>
        <dbReference type="PROSITE" id="PS50991"/>
    </source>
</evidence>
<evidence type="ECO:0000256" key="6">
    <source>
        <dbReference type="ARBA" id="ARBA00049877"/>
    </source>
</evidence>
<dbReference type="GO" id="GO:0016829">
    <property type="term" value="F:lyase activity"/>
    <property type="evidence" value="ECO:0007669"/>
    <property type="project" value="UniProtKB-KW"/>
</dbReference>
<gene>
    <name evidence="9" type="ORF">SUNI508_07788</name>
</gene>
<dbReference type="PANTHER" id="PTHR42738">
    <property type="entry name" value="HYDROXYMETHYLGLUTARYL-COA LYASE"/>
    <property type="match status" value="1"/>
</dbReference>
<dbReference type="InterPro" id="IPR013785">
    <property type="entry name" value="Aldolase_TIM"/>
</dbReference>
<dbReference type="PROSITE" id="PS50991">
    <property type="entry name" value="PYR_CT"/>
    <property type="match status" value="1"/>
</dbReference>
<evidence type="ECO:0000313" key="9">
    <source>
        <dbReference type="EMBL" id="KAK9418768.1"/>
    </source>
</evidence>
<dbReference type="PROSITE" id="PS01062">
    <property type="entry name" value="HMG_COA_LYASE"/>
    <property type="match status" value="1"/>
</dbReference>
<dbReference type="CDD" id="cd07938">
    <property type="entry name" value="DRE_TIM_HMGL"/>
    <property type="match status" value="1"/>
</dbReference>
<dbReference type="InterPro" id="IPR000138">
    <property type="entry name" value="HMG_CoA_lyase_AS"/>
</dbReference>
<evidence type="ECO:0000256" key="5">
    <source>
        <dbReference type="ARBA" id="ARBA00023239"/>
    </source>
</evidence>
<dbReference type="CDD" id="cd06558">
    <property type="entry name" value="crotonase-like"/>
    <property type="match status" value="1"/>
</dbReference>
<dbReference type="Pfam" id="PF00682">
    <property type="entry name" value="HMGL-like"/>
    <property type="match status" value="1"/>
</dbReference>
<accession>A0ABR2UWG0</accession>
<comment type="similarity">
    <text evidence="2">Belongs to the HMG-CoA lyase family.</text>
</comment>
<evidence type="ECO:0000256" key="2">
    <source>
        <dbReference type="ARBA" id="ARBA00009405"/>
    </source>
</evidence>
<feature type="compositionally biased region" description="Polar residues" evidence="7">
    <location>
        <begin position="1"/>
        <end position="19"/>
    </location>
</feature>
<reference evidence="9 10" key="1">
    <citation type="journal article" date="2024" name="J. Plant Pathol.">
        <title>Sequence and assembly of the genome of Seiridium unicorne, isolate CBS 538.82, causal agent of cypress canker disease.</title>
        <authorList>
            <person name="Scali E."/>
            <person name="Rocca G.D."/>
            <person name="Danti R."/>
            <person name="Garbelotto M."/>
            <person name="Barberini S."/>
            <person name="Baroncelli R."/>
            <person name="Emiliani G."/>
        </authorList>
    </citation>
    <scope>NUCLEOTIDE SEQUENCE [LARGE SCALE GENOMIC DNA]</scope>
    <source>
        <strain evidence="9 10">BM-138-508</strain>
    </source>
</reference>
<keyword evidence="10" id="KW-1185">Reference proteome</keyword>
<name>A0ABR2UWG0_9PEZI</name>
<sequence>MGSITNTNGISSSADQTKPAQVLSDIRQRYKSEHDKQIRAWTFCSGNPKSLILCLPSLRVTSPLVTKARRVNNRNHNEQSSPYISTRQQLVSYSQHPVAATRGRDVRIIEVGPRDGLQNIKHLVSKETKIELIQRLAETGLRDIETTSFVSPKWVPQLADGHVVMQETLRFAESQGGQTHGYRFPVLAPNMKGLQNAKAAGAKEIVVFASVTEGFSKANQNCTVDEAIRQARAVTKEALSLGIKVRGFISCIFSDPFSGPTAPQDVLRVAQQFLDMGCYEVGLGDTLGVGTPKDTQNLLEVLLRDVPANKLAGHFHDTYGQAIANLYRAYEMGLRTFDSSVAGLGGCPYAPGARGNVATEDVVYTLEQAGVNTGVDLDKLVKVGQWISGQIGTPYGSRAGAALASKRAQASLPSSQARKERASMADSATRSWDVIEDTGEYRVSRAGTALKITLTRPNNGNAMTGAMLEGLTTLFRSLHEDPLTYHVVLESTGKYFCTGMDLSGGTNTTDMSGDSNYYDRVAALFDAIDQIPQTTIALVNGPCFGGGVGLTFACDVRIVSPEARWTLSEVKIGVSPAVISKFLVREWGVSMAREGMLSGREIAPEELWRVGAIHTIATKDEPLETKLNNYLVQLQKCAPRSAAVNKELARVAWVAPDTEAHAQLVEKAFHTMMADGGEGQHGIRQFRDKNKRFSWRDFWNTRNPFANAIYGSRDS</sequence>
<dbReference type="EC" id="4.1.3.4" evidence="3"/>
<evidence type="ECO:0000256" key="1">
    <source>
        <dbReference type="ARBA" id="ARBA00005143"/>
    </source>
</evidence>
<feature type="region of interest" description="Disordered" evidence="7">
    <location>
        <begin position="1"/>
        <end position="21"/>
    </location>
</feature>
<dbReference type="Proteomes" id="UP001408356">
    <property type="component" value="Unassembled WGS sequence"/>
</dbReference>
<dbReference type="Gene3D" id="3.90.226.10">
    <property type="entry name" value="2-enoyl-CoA Hydratase, Chain A, domain 1"/>
    <property type="match status" value="1"/>
</dbReference>
<dbReference type="InterPro" id="IPR029045">
    <property type="entry name" value="ClpP/crotonase-like_dom_sf"/>
</dbReference>
<protein>
    <recommendedName>
        <fullName evidence="3">hydroxymethylglutaryl-CoA lyase</fullName>
        <ecNumber evidence="3">4.1.3.4</ecNumber>
    </recommendedName>
</protein>
<dbReference type="InterPro" id="IPR000891">
    <property type="entry name" value="PYR_CT"/>
</dbReference>
<keyword evidence="4" id="KW-0479">Metal-binding</keyword>
<dbReference type="Pfam" id="PF00378">
    <property type="entry name" value="ECH_1"/>
    <property type="match status" value="1"/>
</dbReference>
<feature type="domain" description="Pyruvate carboxyltransferase" evidence="8">
    <location>
        <begin position="106"/>
        <end position="381"/>
    </location>
</feature>